<dbReference type="Proteomes" id="UP000599074">
    <property type="component" value="Unassembled WGS sequence"/>
</dbReference>
<name>A0A8J3TBH7_9ACTN</name>
<protein>
    <submittedName>
        <fullName evidence="1">Uncharacterized protein</fullName>
    </submittedName>
</protein>
<gene>
    <name evidence="1" type="ORF">Pme01_24290</name>
</gene>
<dbReference type="EMBL" id="BOON01000021">
    <property type="protein sequence ID" value="GII22832.1"/>
    <property type="molecule type" value="Genomic_DNA"/>
</dbReference>
<evidence type="ECO:0000313" key="1">
    <source>
        <dbReference type="EMBL" id="GII22832.1"/>
    </source>
</evidence>
<accession>A0A8J3TBH7</accession>
<dbReference type="AlphaFoldDB" id="A0A8J3TBH7"/>
<organism evidence="1 2">
    <name type="scientific">Planosporangium mesophilum</name>
    <dbReference type="NCBI Taxonomy" id="689768"/>
    <lineage>
        <taxon>Bacteria</taxon>
        <taxon>Bacillati</taxon>
        <taxon>Actinomycetota</taxon>
        <taxon>Actinomycetes</taxon>
        <taxon>Micromonosporales</taxon>
        <taxon>Micromonosporaceae</taxon>
        <taxon>Planosporangium</taxon>
    </lineage>
</organism>
<sequence length="116" mass="11589">MLDRAFSVVKAISAEVGTSAAPSAGKLTAATGGGGALAVDLGVDVRPLPFEALSEPPHAARTISPASATIAPTLRRRRAAVCPMFISPIPKPGANGALVPGFVRYPFVPSAGDLAG</sequence>
<keyword evidence="2" id="KW-1185">Reference proteome</keyword>
<reference evidence="1" key="1">
    <citation type="submission" date="2021-01" db="EMBL/GenBank/DDBJ databases">
        <title>Whole genome shotgun sequence of Planosporangium mesophilum NBRC 109066.</title>
        <authorList>
            <person name="Komaki H."/>
            <person name="Tamura T."/>
        </authorList>
    </citation>
    <scope>NUCLEOTIDE SEQUENCE</scope>
    <source>
        <strain evidence="1">NBRC 109066</strain>
    </source>
</reference>
<comment type="caution">
    <text evidence="1">The sequence shown here is derived from an EMBL/GenBank/DDBJ whole genome shotgun (WGS) entry which is preliminary data.</text>
</comment>
<proteinExistence type="predicted"/>
<evidence type="ECO:0000313" key="2">
    <source>
        <dbReference type="Proteomes" id="UP000599074"/>
    </source>
</evidence>